<dbReference type="GO" id="GO:0015986">
    <property type="term" value="P:proton motive force-driven ATP synthesis"/>
    <property type="evidence" value="ECO:0007669"/>
    <property type="project" value="InterPro"/>
</dbReference>
<geneLocation type="mitochondrion" evidence="15"/>
<keyword evidence="5 13" id="KW-0138">CF(0)</keyword>
<proteinExistence type="inferred from homology"/>
<keyword evidence="6 13" id="KW-0812">Transmembrane</keyword>
<evidence type="ECO:0000256" key="13">
    <source>
        <dbReference type="RuleBase" id="RU003661"/>
    </source>
</evidence>
<dbReference type="AlphaFoldDB" id="A0A7S6VGS8"/>
<keyword evidence="4 13" id="KW-0813">Transport</keyword>
<dbReference type="GO" id="GO:0015078">
    <property type="term" value="F:proton transmembrane transporter activity"/>
    <property type="evidence" value="ECO:0007669"/>
    <property type="project" value="InterPro"/>
</dbReference>
<evidence type="ECO:0000256" key="3">
    <source>
        <dbReference type="ARBA" id="ARBA00011291"/>
    </source>
</evidence>
<evidence type="ECO:0000256" key="2">
    <source>
        <dbReference type="ARBA" id="ARBA00008892"/>
    </source>
</evidence>
<protein>
    <recommendedName>
        <fullName evidence="13">ATP synthase complex subunit 8</fullName>
    </recommendedName>
</protein>
<dbReference type="Pfam" id="PF00895">
    <property type="entry name" value="ATP-synt_8"/>
    <property type="match status" value="1"/>
</dbReference>
<comment type="subunit">
    <text evidence="3">F-type ATPases have 2 components, CF(1) - the catalytic core - and CF(0) - the membrane proton channel.</text>
</comment>
<evidence type="ECO:0000256" key="7">
    <source>
        <dbReference type="ARBA" id="ARBA00022781"/>
    </source>
</evidence>
<evidence type="ECO:0000313" key="15">
    <source>
        <dbReference type="EMBL" id="QOW38323.1"/>
    </source>
</evidence>
<keyword evidence="9 13" id="KW-0406">Ion transport</keyword>
<evidence type="ECO:0000256" key="6">
    <source>
        <dbReference type="ARBA" id="ARBA00022692"/>
    </source>
</evidence>
<comment type="subcellular location">
    <subcellularLocation>
        <location evidence="1 13">Mitochondrion membrane</location>
        <topology evidence="1 13">Single-pass membrane protein</topology>
    </subcellularLocation>
</comment>
<dbReference type="InterPro" id="IPR001421">
    <property type="entry name" value="ATP8_metazoa"/>
</dbReference>
<keyword evidence="7 13" id="KW-0375">Hydrogen ion transport</keyword>
<reference evidence="15" key="1">
    <citation type="submission" date="2020-09" db="EMBL/GenBank/DDBJ databases">
        <title>The first mitochondrial genome of Parastratiosphecomyia (Diptera: Stratiomyidae).</title>
        <authorList>
            <person name="Hu K."/>
            <person name="Yang Z.H."/>
        </authorList>
    </citation>
    <scope>NUCLEOTIDE SEQUENCE</scope>
</reference>
<feature type="transmembrane region" description="Helical" evidence="14">
    <location>
        <begin position="6"/>
        <end position="31"/>
    </location>
</feature>
<keyword evidence="11 14" id="KW-0472">Membrane</keyword>
<evidence type="ECO:0000256" key="11">
    <source>
        <dbReference type="ARBA" id="ARBA00023136"/>
    </source>
</evidence>
<dbReference type="EMBL" id="MW039153">
    <property type="protein sequence ID" value="QOW38323.1"/>
    <property type="molecule type" value="Genomic_DNA"/>
</dbReference>
<dbReference type="GO" id="GO:0031966">
    <property type="term" value="C:mitochondrial membrane"/>
    <property type="evidence" value="ECO:0007669"/>
    <property type="project" value="UniProtKB-SubCell"/>
</dbReference>
<organism evidence="15">
    <name type="scientific">Parastratiosphecomyia szechuanensis</name>
    <dbReference type="NCBI Taxonomy" id="2783694"/>
    <lineage>
        <taxon>Eukaryota</taxon>
        <taxon>Metazoa</taxon>
        <taxon>Ecdysozoa</taxon>
        <taxon>Arthropoda</taxon>
        <taxon>Hexapoda</taxon>
        <taxon>Insecta</taxon>
        <taxon>Pterygota</taxon>
        <taxon>Neoptera</taxon>
        <taxon>Endopterygota</taxon>
        <taxon>Diptera</taxon>
        <taxon>Brachycera</taxon>
        <taxon>Stratiomyomorpha</taxon>
        <taxon>Stratiomyidae</taxon>
        <taxon>Parastratiosphecomyia</taxon>
    </lineage>
</organism>
<evidence type="ECO:0000256" key="10">
    <source>
        <dbReference type="ARBA" id="ARBA00023128"/>
    </source>
</evidence>
<sequence length="53" mass="6394">MPQMAPISWLILFVIFTITFILFNTLNYFCFFNKMPQTPQLINTSTNSMIWKW</sequence>
<dbReference type="GeneID" id="63378738"/>
<dbReference type="CTD" id="4509"/>
<dbReference type="RefSeq" id="YP_010032838.1">
    <property type="nucleotide sequence ID" value="NC_053880.1"/>
</dbReference>
<gene>
    <name evidence="15" type="primary">ATP8</name>
</gene>
<dbReference type="GO" id="GO:0045259">
    <property type="term" value="C:proton-transporting ATP synthase complex"/>
    <property type="evidence" value="ECO:0007669"/>
    <property type="project" value="UniProtKB-KW"/>
</dbReference>
<evidence type="ECO:0000256" key="12">
    <source>
        <dbReference type="ARBA" id="ARBA00024864"/>
    </source>
</evidence>
<evidence type="ECO:0000256" key="8">
    <source>
        <dbReference type="ARBA" id="ARBA00022989"/>
    </source>
</evidence>
<keyword evidence="10 13" id="KW-0496">Mitochondrion</keyword>
<comment type="function">
    <text evidence="12">Mitochondrial membrane ATP synthase (F(1)F(0) ATP synthase or Complex V) produces ATP from ADP in the presence of a proton gradient across the membrane which is generated by electron transport complexes of the respiratory chain. F-type ATPases consist of two structural domains, F(1) - containing the extramembraneous catalytic core and F(0) - containing the membrane proton channel, linked together by a central stalk and a peripheral stalk. During catalysis, ATP synthesis in the catalytic domain of F(1) is coupled via a rotary mechanism of the central stalk subunits to proton translocation. Part of the complex F(0) domain. Minor subunit located with subunit a in the membrane.</text>
</comment>
<evidence type="ECO:0000256" key="1">
    <source>
        <dbReference type="ARBA" id="ARBA00004304"/>
    </source>
</evidence>
<evidence type="ECO:0000256" key="14">
    <source>
        <dbReference type="SAM" id="Phobius"/>
    </source>
</evidence>
<comment type="similarity">
    <text evidence="2 13">Belongs to the ATPase protein 8 family.</text>
</comment>
<evidence type="ECO:0000256" key="9">
    <source>
        <dbReference type="ARBA" id="ARBA00023065"/>
    </source>
</evidence>
<accession>A0A7S6VGS8</accession>
<name>A0A7S6VGS8_9DIPT</name>
<evidence type="ECO:0000256" key="5">
    <source>
        <dbReference type="ARBA" id="ARBA00022547"/>
    </source>
</evidence>
<evidence type="ECO:0000256" key="4">
    <source>
        <dbReference type="ARBA" id="ARBA00022448"/>
    </source>
</evidence>
<keyword evidence="8 14" id="KW-1133">Transmembrane helix</keyword>